<evidence type="ECO:0000256" key="8">
    <source>
        <dbReference type="ARBA" id="ARBA00023002"/>
    </source>
</evidence>
<evidence type="ECO:0000256" key="9">
    <source>
        <dbReference type="ARBA" id="ARBA00023268"/>
    </source>
</evidence>
<dbReference type="SUPFAM" id="SSF51905">
    <property type="entry name" value="FAD/NAD(P)-binding domain"/>
    <property type="match status" value="1"/>
</dbReference>
<keyword evidence="7" id="KW-0274">FAD</keyword>
<dbReference type="Gene3D" id="3.50.50.60">
    <property type="entry name" value="FAD/NAD(P)-binding domain"/>
    <property type="match status" value="1"/>
</dbReference>
<dbReference type="EMBL" id="MLJW01000017">
    <property type="protein sequence ID" value="OIR12417.1"/>
    <property type="molecule type" value="Genomic_DNA"/>
</dbReference>
<keyword evidence="1" id="KW-0963">Cytoplasm</keyword>
<evidence type="ECO:0000256" key="7">
    <source>
        <dbReference type="ARBA" id="ARBA00022827"/>
    </source>
</evidence>
<keyword evidence="2" id="KW-0489">Methyltransferase</keyword>
<dbReference type="InterPro" id="IPR036188">
    <property type="entry name" value="FAD/NAD-bd_sf"/>
</dbReference>
<evidence type="ECO:0000256" key="2">
    <source>
        <dbReference type="ARBA" id="ARBA00022603"/>
    </source>
</evidence>
<dbReference type="Pfam" id="PF01266">
    <property type="entry name" value="DAO"/>
    <property type="match status" value="1"/>
</dbReference>
<evidence type="ECO:0000256" key="3">
    <source>
        <dbReference type="ARBA" id="ARBA00022630"/>
    </source>
</evidence>
<dbReference type="Gene3D" id="3.30.9.10">
    <property type="entry name" value="D-Amino Acid Oxidase, subunit A, domain 2"/>
    <property type="match status" value="1"/>
</dbReference>
<sequence length="403" mass="44052">MKRAVVIGGGIAGCSTAHALAKRGIQVTLFERHATLGNEASGNPCAMLYPRLSGNNDLSEFALAGYLYSLSLFKSLHFETTEFNNCGMLQLGFNAREMARIQKVAASYTDTNILRYTSQQEACQLAGMKIQYDALYFPNAGWIKPTSLYPQITQHKNISVKTLTSANKILKINDIFHIYDSENRCIEAEIVVIANANHAKDFQQSVHIATQAVRGQISLLDATPLSQNLNTIVCSDGYLSPVVDGQHSLGATYSIENTALTINAEDHLTNFHTLHLISEQLHQDLLQKESEHTTVGRVALRCTTPDYFPLLGQLLDVEALQSTPPRPNADTGTLPWQAGLYINAAHGSKGFTSAPLCAELLAALICNEPLPISETLAAQLNPNRFILREMGLKRLAKTIAISS</sequence>
<accession>A0A1J5SV72</accession>
<feature type="domain" description="FAD dependent oxidoreductase" evidence="10">
    <location>
        <begin position="4"/>
        <end position="364"/>
    </location>
</feature>
<evidence type="ECO:0000256" key="4">
    <source>
        <dbReference type="ARBA" id="ARBA00022679"/>
    </source>
</evidence>
<keyword evidence="9" id="KW-0511">Multifunctional enzyme</keyword>
<dbReference type="SUPFAM" id="SSF54373">
    <property type="entry name" value="FAD-linked reductases, C-terminal domain"/>
    <property type="match status" value="1"/>
</dbReference>
<evidence type="ECO:0000256" key="6">
    <source>
        <dbReference type="ARBA" id="ARBA00022694"/>
    </source>
</evidence>
<dbReference type="GO" id="GO:0016645">
    <property type="term" value="F:oxidoreductase activity, acting on the CH-NH group of donors"/>
    <property type="evidence" value="ECO:0007669"/>
    <property type="project" value="InterPro"/>
</dbReference>
<dbReference type="NCBIfam" id="TIGR03197">
    <property type="entry name" value="MnmC_Cterm"/>
    <property type="match status" value="1"/>
</dbReference>
<evidence type="ECO:0000259" key="10">
    <source>
        <dbReference type="Pfam" id="PF01266"/>
    </source>
</evidence>
<protein>
    <submittedName>
        <fullName evidence="11">tRNA 5-methylaminomethyl-2-thiouridine biosynthesis bifunctional protein MnmC</fullName>
    </submittedName>
</protein>
<dbReference type="PANTHER" id="PTHR13847:SF283">
    <property type="entry name" value="TRNA 5-METHYLAMINOMETHYL-2-THIOURIDINE BIOSYNTHESIS BIFUNCTIONAL PROTEIN MNMC"/>
    <property type="match status" value="1"/>
</dbReference>
<keyword evidence="4" id="KW-0808">Transferase</keyword>
<evidence type="ECO:0000256" key="5">
    <source>
        <dbReference type="ARBA" id="ARBA00022691"/>
    </source>
</evidence>
<dbReference type="GO" id="GO:0005737">
    <property type="term" value="C:cytoplasm"/>
    <property type="evidence" value="ECO:0007669"/>
    <property type="project" value="TreeGrafter"/>
</dbReference>
<dbReference type="GO" id="GO:0008168">
    <property type="term" value="F:methyltransferase activity"/>
    <property type="evidence" value="ECO:0007669"/>
    <property type="project" value="UniProtKB-KW"/>
</dbReference>
<keyword evidence="3" id="KW-0285">Flavoprotein</keyword>
<dbReference type="PANTHER" id="PTHR13847">
    <property type="entry name" value="SARCOSINE DEHYDROGENASE-RELATED"/>
    <property type="match status" value="1"/>
</dbReference>
<organism evidence="11">
    <name type="scientific">mine drainage metagenome</name>
    <dbReference type="NCBI Taxonomy" id="410659"/>
    <lineage>
        <taxon>unclassified sequences</taxon>
        <taxon>metagenomes</taxon>
        <taxon>ecological metagenomes</taxon>
    </lineage>
</organism>
<name>A0A1J5SV72_9ZZZZ</name>
<evidence type="ECO:0000256" key="1">
    <source>
        <dbReference type="ARBA" id="ARBA00022490"/>
    </source>
</evidence>
<dbReference type="InterPro" id="IPR006076">
    <property type="entry name" value="FAD-dep_OxRdtase"/>
</dbReference>
<proteinExistence type="predicted"/>
<dbReference type="GO" id="GO:0008033">
    <property type="term" value="P:tRNA processing"/>
    <property type="evidence" value="ECO:0007669"/>
    <property type="project" value="UniProtKB-KW"/>
</dbReference>
<dbReference type="InterPro" id="IPR017610">
    <property type="entry name" value="tRNA_S-uridine_synth_MnmC_C"/>
</dbReference>
<reference evidence="11" key="1">
    <citation type="submission" date="2016-10" db="EMBL/GenBank/DDBJ databases">
        <title>Sequence of Gallionella enrichment culture.</title>
        <authorList>
            <person name="Poehlein A."/>
            <person name="Muehling M."/>
            <person name="Daniel R."/>
        </authorList>
    </citation>
    <scope>NUCLEOTIDE SEQUENCE</scope>
</reference>
<keyword evidence="5" id="KW-0949">S-adenosyl-L-methionine</keyword>
<keyword evidence="8" id="KW-0560">Oxidoreductase</keyword>
<keyword evidence="6" id="KW-0819">tRNA processing</keyword>
<dbReference type="GO" id="GO:0032259">
    <property type="term" value="P:methylation"/>
    <property type="evidence" value="ECO:0007669"/>
    <property type="project" value="UniProtKB-KW"/>
</dbReference>
<dbReference type="AlphaFoldDB" id="A0A1J5SV72"/>
<comment type="caution">
    <text evidence="11">The sequence shown here is derived from an EMBL/GenBank/DDBJ whole genome shotgun (WGS) entry which is preliminary data.</text>
</comment>
<gene>
    <name evidence="11" type="primary">mnmC_6</name>
    <name evidence="11" type="ORF">GALL_61160</name>
</gene>
<evidence type="ECO:0000313" key="11">
    <source>
        <dbReference type="EMBL" id="OIR12417.1"/>
    </source>
</evidence>